<dbReference type="InterPro" id="IPR001328">
    <property type="entry name" value="Pept_tRNA_hydro"/>
</dbReference>
<dbReference type="SUPFAM" id="SSF53178">
    <property type="entry name" value="Peptidyl-tRNA hydrolase-like"/>
    <property type="match status" value="1"/>
</dbReference>
<dbReference type="Pfam" id="PF01195">
    <property type="entry name" value="Pept_tRNA_hydro"/>
    <property type="match status" value="1"/>
</dbReference>
<sequence>MTRHNAGFLVAEELARRHGGTLKIKTAFQGEYCSVRVNDKSVGILRPITYMNNSGMSARKVMDFFKLPMNAAIVLVDEVALDFGQLRLKGKGGAGGHNGLKSLQAHLKTPEYTRLRIGVGASKFSEALSDHVLGEFTRTEKKELDNVIADACDAVEHWVEEEDMAKVMTRFNSAR</sequence>
<dbReference type="CDD" id="cd00462">
    <property type="entry name" value="PTH"/>
    <property type="match status" value="1"/>
</dbReference>
<dbReference type="PANTHER" id="PTHR17224:SF1">
    <property type="entry name" value="PEPTIDYL-TRNA HYDROLASE"/>
    <property type="match status" value="1"/>
</dbReference>
<accession>D8LSW9</accession>
<evidence type="ECO:0000256" key="3">
    <source>
        <dbReference type="ARBA" id="ARBA00022801"/>
    </source>
</evidence>
<reference evidence="6 7" key="1">
    <citation type="journal article" date="2010" name="Nature">
        <title>The Ectocarpus genome and the independent evolution of multicellularity in brown algae.</title>
        <authorList>
            <person name="Cock J.M."/>
            <person name="Sterck L."/>
            <person name="Rouze P."/>
            <person name="Scornet D."/>
            <person name="Allen A.E."/>
            <person name="Amoutzias G."/>
            <person name="Anthouard V."/>
            <person name="Artiguenave F."/>
            <person name="Aury J.M."/>
            <person name="Badger J.H."/>
            <person name="Beszteri B."/>
            <person name="Billiau K."/>
            <person name="Bonnet E."/>
            <person name="Bothwell J.H."/>
            <person name="Bowler C."/>
            <person name="Boyen C."/>
            <person name="Brownlee C."/>
            <person name="Carrano C.J."/>
            <person name="Charrier B."/>
            <person name="Cho G.Y."/>
            <person name="Coelho S.M."/>
            <person name="Collen J."/>
            <person name="Corre E."/>
            <person name="Da Silva C."/>
            <person name="Delage L."/>
            <person name="Delaroque N."/>
            <person name="Dittami S.M."/>
            <person name="Doulbeau S."/>
            <person name="Elias M."/>
            <person name="Farnham G."/>
            <person name="Gachon C.M."/>
            <person name="Gschloessl B."/>
            <person name="Heesch S."/>
            <person name="Jabbari K."/>
            <person name="Jubin C."/>
            <person name="Kawai H."/>
            <person name="Kimura K."/>
            <person name="Kloareg B."/>
            <person name="Kupper F.C."/>
            <person name="Lang D."/>
            <person name="Le Bail A."/>
            <person name="Leblanc C."/>
            <person name="Lerouge P."/>
            <person name="Lohr M."/>
            <person name="Lopez P.J."/>
            <person name="Martens C."/>
            <person name="Maumus F."/>
            <person name="Michel G."/>
            <person name="Miranda-Saavedra D."/>
            <person name="Morales J."/>
            <person name="Moreau H."/>
            <person name="Motomura T."/>
            <person name="Nagasato C."/>
            <person name="Napoli C.A."/>
            <person name="Nelson D.R."/>
            <person name="Nyvall-Collen P."/>
            <person name="Peters A.F."/>
            <person name="Pommier C."/>
            <person name="Potin P."/>
            <person name="Poulain J."/>
            <person name="Quesneville H."/>
            <person name="Read B."/>
            <person name="Rensing S.A."/>
            <person name="Ritter A."/>
            <person name="Rousvoal S."/>
            <person name="Samanta M."/>
            <person name="Samson G."/>
            <person name="Schroeder D.C."/>
            <person name="Segurens B."/>
            <person name="Strittmatter M."/>
            <person name="Tonon T."/>
            <person name="Tregear J.W."/>
            <person name="Valentin K."/>
            <person name="von Dassow P."/>
            <person name="Yamagishi T."/>
            <person name="Van de Peer Y."/>
            <person name="Wincker P."/>
        </authorList>
    </citation>
    <scope>NUCLEOTIDE SEQUENCE [LARGE SCALE GENOMIC DNA]</scope>
    <source>
        <strain evidence="7">Ec32 / CCAP1310/4</strain>
    </source>
</reference>
<organism evidence="6 7">
    <name type="scientific">Ectocarpus siliculosus</name>
    <name type="common">Brown alga</name>
    <name type="synonym">Conferva siliculosa</name>
    <dbReference type="NCBI Taxonomy" id="2880"/>
    <lineage>
        <taxon>Eukaryota</taxon>
        <taxon>Sar</taxon>
        <taxon>Stramenopiles</taxon>
        <taxon>Ochrophyta</taxon>
        <taxon>PX clade</taxon>
        <taxon>Phaeophyceae</taxon>
        <taxon>Ectocarpales</taxon>
        <taxon>Ectocarpaceae</taxon>
        <taxon>Ectocarpus</taxon>
    </lineage>
</organism>
<proteinExistence type="inferred from homology"/>
<gene>
    <name evidence="6" type="ORF">Esi_0077_0069</name>
</gene>
<dbReference type="AlphaFoldDB" id="D8LSW9"/>
<dbReference type="InParanoid" id="D8LSW9"/>
<dbReference type="InterPro" id="IPR018171">
    <property type="entry name" value="Pept_tRNA_hydro_CS"/>
</dbReference>
<dbReference type="eggNOG" id="KOG2255">
    <property type="taxonomic scope" value="Eukaryota"/>
</dbReference>
<dbReference type="NCBIfam" id="TIGR00447">
    <property type="entry name" value="pth"/>
    <property type="match status" value="1"/>
</dbReference>
<comment type="similarity">
    <text evidence="5">Belongs to the PTH family.</text>
</comment>
<evidence type="ECO:0000256" key="1">
    <source>
        <dbReference type="ARBA" id="ARBA00013260"/>
    </source>
</evidence>
<dbReference type="InterPro" id="IPR036416">
    <property type="entry name" value="Pept_tRNA_hydro_sf"/>
</dbReference>
<name>D8LSW9_ECTSI</name>
<dbReference type="GO" id="GO:0000049">
    <property type="term" value="F:tRNA binding"/>
    <property type="evidence" value="ECO:0007669"/>
    <property type="project" value="UniProtKB-KW"/>
</dbReference>
<evidence type="ECO:0000313" key="6">
    <source>
        <dbReference type="EMBL" id="CBN77896.1"/>
    </source>
</evidence>
<dbReference type="EMBL" id="FN649760">
    <property type="protein sequence ID" value="CBN77896.1"/>
    <property type="molecule type" value="Genomic_DNA"/>
</dbReference>
<dbReference type="Proteomes" id="UP000002630">
    <property type="component" value="Unassembled WGS sequence"/>
</dbReference>
<evidence type="ECO:0000256" key="2">
    <source>
        <dbReference type="ARBA" id="ARBA00022555"/>
    </source>
</evidence>
<dbReference type="PROSITE" id="PS01196">
    <property type="entry name" value="PEPT_TRNA_HYDROL_2"/>
    <property type="match status" value="1"/>
</dbReference>
<dbReference type="PANTHER" id="PTHR17224">
    <property type="entry name" value="PEPTIDYL-TRNA HYDROLASE"/>
    <property type="match status" value="1"/>
</dbReference>
<protein>
    <recommendedName>
        <fullName evidence="1">peptidyl-tRNA hydrolase</fullName>
        <ecNumber evidence="1">3.1.1.29</ecNumber>
    </recommendedName>
</protein>
<keyword evidence="4" id="KW-0694">RNA-binding</keyword>
<evidence type="ECO:0000313" key="7">
    <source>
        <dbReference type="Proteomes" id="UP000002630"/>
    </source>
</evidence>
<dbReference type="STRING" id="2880.D8LSW9"/>
<dbReference type="OrthoDB" id="1711136at2759"/>
<dbReference type="Gene3D" id="3.40.50.1470">
    <property type="entry name" value="Peptidyl-tRNA hydrolase"/>
    <property type="match status" value="1"/>
</dbReference>
<dbReference type="EC" id="3.1.1.29" evidence="1"/>
<keyword evidence="7" id="KW-1185">Reference proteome</keyword>
<evidence type="ECO:0000256" key="5">
    <source>
        <dbReference type="ARBA" id="ARBA00038063"/>
    </source>
</evidence>
<evidence type="ECO:0000256" key="4">
    <source>
        <dbReference type="ARBA" id="ARBA00022884"/>
    </source>
</evidence>
<keyword evidence="3 6" id="KW-0378">Hydrolase</keyword>
<keyword evidence="2" id="KW-0820">tRNA-binding</keyword>
<dbReference type="GO" id="GO:0004045">
    <property type="term" value="F:peptidyl-tRNA hydrolase activity"/>
    <property type="evidence" value="ECO:0007669"/>
    <property type="project" value="UniProtKB-EC"/>
</dbReference>